<dbReference type="EMBL" id="FOSQ01000001">
    <property type="protein sequence ID" value="SFK17366.1"/>
    <property type="molecule type" value="Genomic_DNA"/>
</dbReference>
<feature type="region of interest" description="Disordered" evidence="1">
    <location>
        <begin position="1"/>
        <end position="20"/>
    </location>
</feature>
<reference evidence="2 3" key="1">
    <citation type="submission" date="2016-10" db="EMBL/GenBank/DDBJ databases">
        <authorList>
            <person name="de Groot N.N."/>
        </authorList>
    </citation>
    <scope>NUCLEOTIDE SEQUENCE [LARGE SCALE GENOMIC DNA]</scope>
    <source>
        <strain evidence="2 3">DSM 19981</strain>
    </source>
</reference>
<evidence type="ECO:0000313" key="2">
    <source>
        <dbReference type="EMBL" id="SFK17366.1"/>
    </source>
</evidence>
<keyword evidence="3" id="KW-1185">Reference proteome</keyword>
<name>A0A1I3XE79_9PROT</name>
<dbReference type="Pfam" id="PF20112">
    <property type="entry name" value="DUF6502"/>
    <property type="match status" value="1"/>
</dbReference>
<dbReference type="Proteomes" id="UP000199473">
    <property type="component" value="Unassembled WGS sequence"/>
</dbReference>
<protein>
    <submittedName>
        <fullName evidence="2">Uncharacterized protein</fullName>
    </submittedName>
</protein>
<dbReference type="AlphaFoldDB" id="A0A1I3XE79"/>
<organism evidence="2 3">
    <name type="scientific">Falsiroseomonas stagni DSM 19981</name>
    <dbReference type="NCBI Taxonomy" id="1123062"/>
    <lineage>
        <taxon>Bacteria</taxon>
        <taxon>Pseudomonadati</taxon>
        <taxon>Pseudomonadota</taxon>
        <taxon>Alphaproteobacteria</taxon>
        <taxon>Acetobacterales</taxon>
        <taxon>Roseomonadaceae</taxon>
        <taxon>Falsiroseomonas</taxon>
    </lineage>
</organism>
<dbReference type="InterPro" id="IPR045445">
    <property type="entry name" value="DUF6502"/>
</dbReference>
<sequence>MSDPPTTPQGTPPQGPPLAPALMRPLARLLRPLLRLMIRAGLTWPVFAELVRALYVQVAAEEIATAAARTDSRLSLMTGVHRKEIRRLREQPPDAPAVPAVVTRGSQLVARWLGLPAFTDAEGRPLPLPRTAPPGEPSFEALVSAVTRDIRPRAVLDDWLAQGLVRLDGEDRAILQASAFVPRPGTEAQLHYFARNLHDHLAAATANVAGASPAFLERAVHYDGLPEPVADRMEALSRAAVERLLVEVNREVLQLLDNQPDPPPGTPTRRVNLGIYLYAEPEVPAARPAARAEPRA</sequence>
<evidence type="ECO:0000313" key="3">
    <source>
        <dbReference type="Proteomes" id="UP000199473"/>
    </source>
</evidence>
<feature type="compositionally biased region" description="Pro residues" evidence="1">
    <location>
        <begin position="1"/>
        <end position="19"/>
    </location>
</feature>
<evidence type="ECO:0000256" key="1">
    <source>
        <dbReference type="SAM" id="MobiDB-lite"/>
    </source>
</evidence>
<proteinExistence type="predicted"/>
<gene>
    <name evidence="2" type="ORF">SAMN02745775_101189</name>
</gene>
<dbReference type="STRING" id="1123062.SAMN02745775_101189"/>
<accession>A0A1I3XE79</accession>